<name>A0ABX8WVV4_9CYAN</name>
<proteinExistence type="inferred from homology"/>
<evidence type="ECO:0000256" key="1">
    <source>
        <dbReference type="ARBA" id="ARBA00001946"/>
    </source>
</evidence>
<evidence type="ECO:0000313" key="9">
    <source>
        <dbReference type="EMBL" id="QYX30256.1"/>
    </source>
</evidence>
<keyword evidence="2" id="KW-1277">Toxin-antitoxin system</keyword>
<accession>A0ABX8WVV4</accession>
<sequence length="134" mass="15128">MGYLLDTNIVSASLKQNLQVALKITEMRRRGELIAISGITYYEVQRGLLRSNATKKLALFAQFCQDYPVLFLDDLRIFQKASEIHADLTNKGKIIQDADILIGATAIVHNLILVSHDSDLTRVKDLQLENWLIS</sequence>
<dbReference type="PANTHER" id="PTHR33653">
    <property type="entry name" value="RIBONUCLEASE VAPC2"/>
    <property type="match status" value="1"/>
</dbReference>
<reference evidence="9 10" key="1">
    <citation type="journal article" date="2022" name="J. Am. Chem. Soc.">
        <title>Biosynthesis of Guanitoxin Enables Global Environmental Detection in Freshwater Cyanobacteria.</title>
        <authorList>
            <person name="Lima S.T."/>
            <person name="Fallon T.R."/>
            <person name="Cordoza J.L."/>
            <person name="Chekan J.R."/>
            <person name="Delbaje E."/>
            <person name="Hopiavuori A.R."/>
            <person name="Alvarenga D.O."/>
            <person name="Wood S.M."/>
            <person name="Luhavaya H."/>
            <person name="Baumgartner J.T."/>
            <person name="Dorr F.A."/>
            <person name="Etchegaray A."/>
            <person name="Pinto E."/>
            <person name="McKinnie S.M.K."/>
            <person name="Fiore M.F."/>
            <person name="Moore B.S."/>
        </authorList>
    </citation>
    <scope>NUCLEOTIDE SEQUENCE [LARGE SCALE GENOMIC DNA]</scope>
    <source>
        <strain evidence="9 10">ITEP-024</strain>
    </source>
</reference>
<evidence type="ECO:0000313" key="10">
    <source>
        <dbReference type="Proteomes" id="UP000826540"/>
    </source>
</evidence>
<feature type="domain" description="PIN" evidence="8">
    <location>
        <begin position="3"/>
        <end position="125"/>
    </location>
</feature>
<gene>
    <name evidence="9" type="ORF">K2F26_15075</name>
</gene>
<comment type="similarity">
    <text evidence="7">Belongs to the PINc/VapC protein family.</text>
</comment>
<evidence type="ECO:0000256" key="3">
    <source>
        <dbReference type="ARBA" id="ARBA00022722"/>
    </source>
</evidence>
<evidence type="ECO:0000256" key="7">
    <source>
        <dbReference type="ARBA" id="ARBA00038093"/>
    </source>
</evidence>
<evidence type="ECO:0000256" key="5">
    <source>
        <dbReference type="ARBA" id="ARBA00022801"/>
    </source>
</evidence>
<dbReference type="InterPro" id="IPR002716">
    <property type="entry name" value="PIN_dom"/>
</dbReference>
<evidence type="ECO:0000259" key="8">
    <source>
        <dbReference type="Pfam" id="PF01850"/>
    </source>
</evidence>
<keyword evidence="6" id="KW-0460">Magnesium</keyword>
<dbReference type="PANTHER" id="PTHR33653:SF1">
    <property type="entry name" value="RIBONUCLEASE VAPC2"/>
    <property type="match status" value="1"/>
</dbReference>
<evidence type="ECO:0000256" key="4">
    <source>
        <dbReference type="ARBA" id="ARBA00022723"/>
    </source>
</evidence>
<dbReference type="RefSeq" id="WP_220608479.1">
    <property type="nucleotide sequence ID" value="NZ_CP080598.1"/>
</dbReference>
<keyword evidence="10" id="KW-1185">Reference proteome</keyword>
<evidence type="ECO:0000256" key="6">
    <source>
        <dbReference type="ARBA" id="ARBA00022842"/>
    </source>
</evidence>
<keyword evidence="5" id="KW-0378">Hydrolase</keyword>
<keyword evidence="3" id="KW-0540">Nuclease</keyword>
<evidence type="ECO:0000256" key="2">
    <source>
        <dbReference type="ARBA" id="ARBA00022649"/>
    </source>
</evidence>
<organism evidence="9 10">
    <name type="scientific">Sphaerospermopsis torques-reginae ITEP-024</name>
    <dbReference type="NCBI Taxonomy" id="984208"/>
    <lineage>
        <taxon>Bacteria</taxon>
        <taxon>Bacillati</taxon>
        <taxon>Cyanobacteriota</taxon>
        <taxon>Cyanophyceae</taxon>
        <taxon>Nostocales</taxon>
        <taxon>Aphanizomenonaceae</taxon>
        <taxon>Sphaerospermopsis</taxon>
        <taxon>Sphaerospermopsis torques-reginae</taxon>
    </lineage>
</organism>
<dbReference type="SUPFAM" id="SSF88723">
    <property type="entry name" value="PIN domain-like"/>
    <property type="match status" value="1"/>
</dbReference>
<dbReference type="Proteomes" id="UP000826540">
    <property type="component" value="Chromosome"/>
</dbReference>
<dbReference type="CDD" id="cd18744">
    <property type="entry name" value="PIN_VapC4-5_FitB-like"/>
    <property type="match status" value="1"/>
</dbReference>
<dbReference type="Pfam" id="PF01850">
    <property type="entry name" value="PIN"/>
    <property type="match status" value="1"/>
</dbReference>
<comment type="cofactor">
    <cofactor evidence="1">
        <name>Mg(2+)</name>
        <dbReference type="ChEBI" id="CHEBI:18420"/>
    </cofactor>
</comment>
<protein>
    <submittedName>
        <fullName evidence="9">Type II toxin-antitoxin system VapC family toxin</fullName>
    </submittedName>
</protein>
<dbReference type="Gene3D" id="3.40.50.1010">
    <property type="entry name" value="5'-nuclease"/>
    <property type="match status" value="1"/>
</dbReference>
<keyword evidence="4" id="KW-0479">Metal-binding</keyword>
<dbReference type="InterPro" id="IPR029060">
    <property type="entry name" value="PIN-like_dom_sf"/>
</dbReference>
<dbReference type="InterPro" id="IPR050556">
    <property type="entry name" value="Type_II_TA_system_RNase"/>
</dbReference>
<dbReference type="EMBL" id="CP080598">
    <property type="protein sequence ID" value="QYX30256.1"/>
    <property type="molecule type" value="Genomic_DNA"/>
</dbReference>